<evidence type="ECO:0000259" key="6">
    <source>
        <dbReference type="Pfam" id="PF00266"/>
    </source>
</evidence>
<evidence type="ECO:0000256" key="2">
    <source>
        <dbReference type="ARBA" id="ARBA00009236"/>
    </source>
</evidence>
<reference evidence="7 8" key="1">
    <citation type="journal article" date="2014" name="Genome Announc.">
        <title>Draft Genome Sequence of Lutibaculum baratangense Strain AMV1T, Isolated from a Mud Volcano in Andamans, India.</title>
        <authorList>
            <person name="Singh A."/>
            <person name="Sreenivas A."/>
            <person name="Sathyanarayana Reddy G."/>
            <person name="Pinnaka A.K."/>
            <person name="Shivaji S."/>
        </authorList>
    </citation>
    <scope>NUCLEOTIDE SEQUENCE [LARGE SCALE GENOMIC DNA]</scope>
    <source>
        <strain evidence="7 8">AMV1</strain>
    </source>
</reference>
<dbReference type="FunFam" id="3.90.1150.10:FF:000204">
    <property type="entry name" value="Hypothetical aminotransferase"/>
    <property type="match status" value="1"/>
</dbReference>
<dbReference type="InterPro" id="IPR015424">
    <property type="entry name" value="PyrdxlP-dep_Trfase"/>
</dbReference>
<evidence type="ECO:0000256" key="5">
    <source>
        <dbReference type="PIRSR" id="PIRSR000524-50"/>
    </source>
</evidence>
<dbReference type="PIRSF" id="PIRSF000524">
    <property type="entry name" value="SPT"/>
    <property type="match status" value="1"/>
</dbReference>
<dbReference type="Proteomes" id="UP000017819">
    <property type="component" value="Unassembled WGS sequence"/>
</dbReference>
<evidence type="ECO:0000256" key="1">
    <source>
        <dbReference type="ARBA" id="ARBA00001933"/>
    </source>
</evidence>
<comment type="caution">
    <text evidence="7">The sequence shown here is derived from an EMBL/GenBank/DDBJ whole genome shotgun (WGS) entry which is preliminary data.</text>
</comment>
<dbReference type="GO" id="GO:0050281">
    <property type="term" value="F:L-serine-glyoxylate transaminase activity"/>
    <property type="evidence" value="ECO:0007669"/>
    <property type="project" value="UniProtKB-EC"/>
</dbReference>
<dbReference type="InterPro" id="IPR000192">
    <property type="entry name" value="Aminotrans_V_dom"/>
</dbReference>
<protein>
    <submittedName>
        <fullName evidence="7">Serine--glyoxylate aminotransferase</fullName>
        <ecNumber evidence="7">2.6.1.45</ecNumber>
    </submittedName>
</protein>
<dbReference type="AlphaFoldDB" id="V4RLB8"/>
<evidence type="ECO:0000313" key="7">
    <source>
        <dbReference type="EMBL" id="ESR26104.1"/>
    </source>
</evidence>
<comment type="cofactor">
    <cofactor evidence="1 5">
        <name>pyridoxal 5'-phosphate</name>
        <dbReference type="ChEBI" id="CHEBI:597326"/>
    </cofactor>
</comment>
<dbReference type="EMBL" id="AWXZ01000017">
    <property type="protein sequence ID" value="ESR26104.1"/>
    <property type="molecule type" value="Genomic_DNA"/>
</dbReference>
<keyword evidence="7" id="KW-0808">Transferase</keyword>
<evidence type="ECO:0000256" key="4">
    <source>
        <dbReference type="PIRSR" id="PIRSR000524-1"/>
    </source>
</evidence>
<keyword evidence="8" id="KW-1185">Reference proteome</keyword>
<dbReference type="eggNOG" id="COG0075">
    <property type="taxonomic scope" value="Bacteria"/>
</dbReference>
<dbReference type="STRING" id="631454.N177_1439"/>
<dbReference type="SUPFAM" id="SSF53383">
    <property type="entry name" value="PLP-dependent transferases"/>
    <property type="match status" value="1"/>
</dbReference>
<gene>
    <name evidence="7" type="ORF">N177_1439</name>
</gene>
<dbReference type="InterPro" id="IPR015422">
    <property type="entry name" value="PyrdxlP-dep_Trfase_small"/>
</dbReference>
<dbReference type="Pfam" id="PF00266">
    <property type="entry name" value="Aminotran_5"/>
    <property type="match status" value="1"/>
</dbReference>
<dbReference type="InterPro" id="IPR015421">
    <property type="entry name" value="PyrdxlP-dep_Trfase_major"/>
</dbReference>
<dbReference type="PANTHER" id="PTHR21152:SF40">
    <property type="entry name" value="ALANINE--GLYOXYLATE AMINOTRANSFERASE"/>
    <property type="match status" value="1"/>
</dbReference>
<evidence type="ECO:0000256" key="3">
    <source>
        <dbReference type="ARBA" id="ARBA00022898"/>
    </source>
</evidence>
<sequence length="398" mass="42696">MTLATGSQFLAIPGPTPVPEEVLRAMHRPVIEIYGGEIVETTESCLRDLKKVFRTEGETFIYAANGHGAWEAALTNTLSRGDKVLVCESGRFAHNWGVMAESMGIAVETLPGSWTAAVDAEAIRRRLEADTGHEIKAILVVQIDTASGVQNDVLAMRRAIDAAGHPALFMVDLIASLGAVPFEMDAWGVDVAVSAAQKGLMMSPGLSFNAAGPKAMEAHRSANMRTRYWDWTERLGEIPYQKHCGTAPVHLILGLRQALDMLLAEGLEAVWRRHRMLARATRAAVAEWAKGGAVAFSITKEEERSDSVTTILTGEGQDPADLLRWLTANTNVTLGIGIGDLKGRAIRIAHMGYCNAPMLLGTLSSVELAFKALGIPHGSGGIQAALESLAHDLGDMRG</sequence>
<evidence type="ECO:0000313" key="8">
    <source>
        <dbReference type="Proteomes" id="UP000017819"/>
    </source>
</evidence>
<dbReference type="GO" id="GO:0004760">
    <property type="term" value="F:L-serine-pyruvate transaminase activity"/>
    <property type="evidence" value="ECO:0007669"/>
    <property type="project" value="TreeGrafter"/>
</dbReference>
<dbReference type="Gene3D" id="3.90.1150.10">
    <property type="entry name" value="Aspartate Aminotransferase, domain 1"/>
    <property type="match status" value="1"/>
</dbReference>
<dbReference type="GO" id="GO:0019265">
    <property type="term" value="P:glycine biosynthetic process, by transamination of glyoxylate"/>
    <property type="evidence" value="ECO:0007669"/>
    <property type="project" value="TreeGrafter"/>
</dbReference>
<dbReference type="InterPro" id="IPR024169">
    <property type="entry name" value="SP_NH2Trfase/AEP_transaminase"/>
</dbReference>
<proteinExistence type="inferred from homology"/>
<dbReference type="OrthoDB" id="389074at2"/>
<feature type="domain" description="Aminotransferase class V" evidence="6">
    <location>
        <begin position="32"/>
        <end position="333"/>
    </location>
</feature>
<dbReference type="GO" id="GO:0008453">
    <property type="term" value="F:alanine-glyoxylate transaminase activity"/>
    <property type="evidence" value="ECO:0007669"/>
    <property type="project" value="TreeGrafter"/>
</dbReference>
<keyword evidence="3 5" id="KW-0663">Pyridoxal phosphate</keyword>
<dbReference type="RefSeq" id="WP_023431584.1">
    <property type="nucleotide sequence ID" value="NZ_AWXZ01000017.1"/>
</dbReference>
<dbReference type="EC" id="2.6.1.45" evidence="7"/>
<feature type="modified residue" description="N6-(pyridoxal phosphate)lysine" evidence="5">
    <location>
        <position position="198"/>
    </location>
</feature>
<dbReference type="FunFam" id="3.40.640.10:FF:000054">
    <property type="entry name" value="Serine--glyoxylate aminotransferase"/>
    <property type="match status" value="1"/>
</dbReference>
<accession>V4RLB8</accession>
<name>V4RLB8_9HYPH</name>
<feature type="binding site" evidence="4">
    <location>
        <position position="347"/>
    </location>
    <ligand>
        <name>substrate</name>
    </ligand>
</feature>
<dbReference type="PANTHER" id="PTHR21152">
    <property type="entry name" value="AMINOTRANSFERASE CLASS V"/>
    <property type="match status" value="1"/>
</dbReference>
<comment type="similarity">
    <text evidence="2">Belongs to the class-V pyridoxal-phosphate-dependent aminotransferase family.</text>
</comment>
<dbReference type="Gene3D" id="3.40.640.10">
    <property type="entry name" value="Type I PLP-dependent aspartate aminotransferase-like (Major domain)"/>
    <property type="match status" value="1"/>
</dbReference>
<organism evidence="7 8">
    <name type="scientific">Lutibaculum baratangense AMV1</name>
    <dbReference type="NCBI Taxonomy" id="631454"/>
    <lineage>
        <taxon>Bacteria</taxon>
        <taxon>Pseudomonadati</taxon>
        <taxon>Pseudomonadota</taxon>
        <taxon>Alphaproteobacteria</taxon>
        <taxon>Hyphomicrobiales</taxon>
        <taxon>Tepidamorphaceae</taxon>
        <taxon>Lutibaculum</taxon>
    </lineage>
</organism>
<dbReference type="PATRIC" id="fig|631454.5.peg.1424"/>
<keyword evidence="7" id="KW-0032">Aminotransferase</keyword>